<sequence length="115" mass="12707">MCKQNEDERLRRNYATVYNTSRIHCEGKLERDVGMDGLDRSKLMISVMATRAICSTVILNKSSILRPTEAQSIRCTRRALSFKNGVGEGLFTPVSVLSAAVKEVSEAGQRGEAVK</sequence>
<feature type="non-terminal residue" evidence="1">
    <location>
        <position position="115"/>
    </location>
</feature>
<organism evidence="1 2">
    <name type="scientific">Brenthis ino</name>
    <name type="common">lesser marbled fritillary</name>
    <dbReference type="NCBI Taxonomy" id="405034"/>
    <lineage>
        <taxon>Eukaryota</taxon>
        <taxon>Metazoa</taxon>
        <taxon>Ecdysozoa</taxon>
        <taxon>Arthropoda</taxon>
        <taxon>Hexapoda</taxon>
        <taxon>Insecta</taxon>
        <taxon>Pterygota</taxon>
        <taxon>Neoptera</taxon>
        <taxon>Endopterygota</taxon>
        <taxon>Lepidoptera</taxon>
        <taxon>Glossata</taxon>
        <taxon>Ditrysia</taxon>
        <taxon>Papilionoidea</taxon>
        <taxon>Nymphalidae</taxon>
        <taxon>Heliconiinae</taxon>
        <taxon>Argynnini</taxon>
        <taxon>Brenthis</taxon>
    </lineage>
</organism>
<keyword evidence="2" id="KW-1185">Reference proteome</keyword>
<evidence type="ECO:0000313" key="2">
    <source>
        <dbReference type="Proteomes" id="UP000838878"/>
    </source>
</evidence>
<gene>
    <name evidence="1" type="ORF">BINO364_LOCUS9541</name>
</gene>
<dbReference type="Proteomes" id="UP000838878">
    <property type="component" value="Chromosome 4"/>
</dbReference>
<dbReference type="AlphaFoldDB" id="A0A8J9VKX3"/>
<reference evidence="1" key="1">
    <citation type="submission" date="2021-12" db="EMBL/GenBank/DDBJ databases">
        <authorList>
            <person name="Martin H S."/>
        </authorList>
    </citation>
    <scope>NUCLEOTIDE SEQUENCE</scope>
</reference>
<proteinExistence type="predicted"/>
<dbReference type="EMBL" id="OV170224">
    <property type="protein sequence ID" value="CAH0723758.1"/>
    <property type="molecule type" value="Genomic_DNA"/>
</dbReference>
<name>A0A8J9VKX3_9NEOP</name>
<protein>
    <submittedName>
        <fullName evidence="1">Uncharacterized protein</fullName>
    </submittedName>
</protein>
<dbReference type="OrthoDB" id="10316580at2759"/>
<accession>A0A8J9VKX3</accession>
<evidence type="ECO:0000313" key="1">
    <source>
        <dbReference type="EMBL" id="CAH0723758.1"/>
    </source>
</evidence>